<dbReference type="RefSeq" id="WP_379485423.1">
    <property type="nucleotide sequence ID" value="NZ_JBHMCF010000061.1"/>
</dbReference>
<comment type="caution">
    <text evidence="2">The sequence shown here is derived from an EMBL/GenBank/DDBJ whole genome shotgun (WGS) entry which is preliminary data.</text>
</comment>
<evidence type="ECO:0000313" key="3">
    <source>
        <dbReference type="Proteomes" id="UP001589568"/>
    </source>
</evidence>
<protein>
    <submittedName>
        <fullName evidence="2">Uncharacterized protein</fullName>
    </submittedName>
</protein>
<accession>A0ABV5P4E4</accession>
<reference evidence="2 3" key="1">
    <citation type="submission" date="2024-09" db="EMBL/GenBank/DDBJ databases">
        <authorList>
            <person name="Sun Q."/>
            <person name="Mori K."/>
        </authorList>
    </citation>
    <scope>NUCLEOTIDE SEQUENCE [LARGE SCALE GENOMIC DNA]</scope>
    <source>
        <strain evidence="2 3">JCM 3324</strain>
    </source>
</reference>
<proteinExistence type="predicted"/>
<gene>
    <name evidence="2" type="ORF">ACFFR3_48715</name>
</gene>
<dbReference type="EMBL" id="JBHMCF010000061">
    <property type="protein sequence ID" value="MFB9477430.1"/>
    <property type="molecule type" value="Genomic_DNA"/>
</dbReference>
<feature type="compositionally biased region" description="Low complexity" evidence="1">
    <location>
        <begin position="19"/>
        <end position="30"/>
    </location>
</feature>
<dbReference type="Gene3D" id="1.10.357.10">
    <property type="entry name" value="Tetracycline Repressor, domain 2"/>
    <property type="match status" value="1"/>
</dbReference>
<evidence type="ECO:0000313" key="2">
    <source>
        <dbReference type="EMBL" id="MFB9477430.1"/>
    </source>
</evidence>
<dbReference type="Proteomes" id="UP001589568">
    <property type="component" value="Unassembled WGS sequence"/>
</dbReference>
<organism evidence="2 3">
    <name type="scientific">Nonomuraea salmonea</name>
    <dbReference type="NCBI Taxonomy" id="46181"/>
    <lineage>
        <taxon>Bacteria</taxon>
        <taxon>Bacillati</taxon>
        <taxon>Actinomycetota</taxon>
        <taxon>Actinomycetes</taxon>
        <taxon>Streptosporangiales</taxon>
        <taxon>Streptosporangiaceae</taxon>
        <taxon>Nonomuraea</taxon>
    </lineage>
</organism>
<feature type="region of interest" description="Disordered" evidence="1">
    <location>
        <begin position="1"/>
        <end position="43"/>
    </location>
</feature>
<name>A0ABV5P4E4_9ACTN</name>
<evidence type="ECO:0000256" key="1">
    <source>
        <dbReference type="SAM" id="MobiDB-lite"/>
    </source>
</evidence>
<keyword evidence="3" id="KW-1185">Reference proteome</keyword>
<sequence length="214" mass="23085">MPSFIASPDPGNNPSRTPSAASSVAGARAAQRCRPRKPGSAAAPARIVIPNRKKPGSCGSVLPRRARVGGERFWLRVVRGFVSFEARVRVGGAGHGHGPFRRRRWASGTTISDALKAHYLSEIAAMRSGPQAQILTLMEQTPALIEYAEKMGFRHEGALAAAIAEELGHTEPTDEIRCYVRFALQIQLSATHEANPESTIDAGFRLLDAGWAQH</sequence>